<keyword evidence="3" id="KW-1185">Reference proteome</keyword>
<gene>
    <name evidence="2" type="ORF">mMyoMyo1_010060</name>
</gene>
<protein>
    <submittedName>
        <fullName evidence="2">Uncharacterized protein</fullName>
    </submittedName>
</protein>
<evidence type="ECO:0000313" key="2">
    <source>
        <dbReference type="EMBL" id="KAF6282415.1"/>
    </source>
</evidence>
<reference evidence="2 3" key="1">
    <citation type="journal article" date="2020" name="Nature">
        <title>Six reference-quality genomes reveal evolution of bat adaptations.</title>
        <authorList>
            <person name="Jebb D."/>
            <person name="Huang Z."/>
            <person name="Pippel M."/>
            <person name="Hughes G.M."/>
            <person name="Lavrichenko K."/>
            <person name="Devanna P."/>
            <person name="Winkler S."/>
            <person name="Jermiin L.S."/>
            <person name="Skirmuntt E.C."/>
            <person name="Katzourakis A."/>
            <person name="Burkitt-Gray L."/>
            <person name="Ray D.A."/>
            <person name="Sullivan K.A.M."/>
            <person name="Roscito J.G."/>
            <person name="Kirilenko B.M."/>
            <person name="Davalos L.M."/>
            <person name="Corthals A.P."/>
            <person name="Power M.L."/>
            <person name="Jones G."/>
            <person name="Ransome R.D."/>
            <person name="Dechmann D.K.N."/>
            <person name="Locatelli A.G."/>
            <person name="Puechmaille S.J."/>
            <person name="Fedrigo O."/>
            <person name="Jarvis E.D."/>
            <person name="Hiller M."/>
            <person name="Vernes S.C."/>
            <person name="Myers E.W."/>
            <person name="Teeling E.C."/>
        </authorList>
    </citation>
    <scope>NUCLEOTIDE SEQUENCE [LARGE SCALE GENOMIC DNA]</scope>
    <source>
        <strain evidence="2">MMyoMyo1</strain>
        <tissue evidence="2">Flight muscle</tissue>
    </source>
</reference>
<dbReference type="Proteomes" id="UP000527355">
    <property type="component" value="Unassembled WGS sequence"/>
</dbReference>
<comment type="caution">
    <text evidence="2">The sequence shown here is derived from an EMBL/GenBank/DDBJ whole genome shotgun (WGS) entry which is preliminary data.</text>
</comment>
<name>A0A7J7S2P3_MYOMY</name>
<sequence length="180" mass="18766">MGASQREPVLREPEEAISGSLGNSPPSVHSRKDSPAGSAPRSRWARGKGLLDPGCTLRVDTWLPAALSFPHGTLTLRPLPSEHQAGIPPRGHAHVQGSSGRSCEKRDSCKGSALVLQNPSGTTAAGEPGCQSHRRPPVIPSSRPAGPWGGILTAAHCVGKPGLTPHRVQSVWDSAGPQFP</sequence>
<accession>A0A7J7S2P3</accession>
<feature type="region of interest" description="Disordered" evidence="1">
    <location>
        <begin position="1"/>
        <end position="50"/>
    </location>
</feature>
<organism evidence="2 3">
    <name type="scientific">Myotis myotis</name>
    <name type="common">Greater mouse-eared bat</name>
    <name type="synonym">Vespertilio myotis</name>
    <dbReference type="NCBI Taxonomy" id="51298"/>
    <lineage>
        <taxon>Eukaryota</taxon>
        <taxon>Metazoa</taxon>
        <taxon>Chordata</taxon>
        <taxon>Craniata</taxon>
        <taxon>Vertebrata</taxon>
        <taxon>Euteleostomi</taxon>
        <taxon>Mammalia</taxon>
        <taxon>Eutheria</taxon>
        <taxon>Laurasiatheria</taxon>
        <taxon>Chiroptera</taxon>
        <taxon>Yangochiroptera</taxon>
        <taxon>Vespertilionidae</taxon>
        <taxon>Myotis</taxon>
    </lineage>
</organism>
<dbReference type="EMBL" id="JABWUV010000020">
    <property type="protein sequence ID" value="KAF6282415.1"/>
    <property type="molecule type" value="Genomic_DNA"/>
</dbReference>
<evidence type="ECO:0000313" key="3">
    <source>
        <dbReference type="Proteomes" id="UP000527355"/>
    </source>
</evidence>
<dbReference type="AlphaFoldDB" id="A0A7J7S2P3"/>
<evidence type="ECO:0000256" key="1">
    <source>
        <dbReference type="SAM" id="MobiDB-lite"/>
    </source>
</evidence>
<feature type="region of interest" description="Disordered" evidence="1">
    <location>
        <begin position="79"/>
        <end position="146"/>
    </location>
</feature>
<proteinExistence type="predicted"/>